<comment type="caution">
    <text evidence="1">The sequence shown here is derived from an EMBL/GenBank/DDBJ whole genome shotgun (WGS) entry which is preliminary data.</text>
</comment>
<dbReference type="RefSeq" id="WP_133712250.1">
    <property type="nucleotide sequence ID" value="NZ_SOAG01000009.1"/>
</dbReference>
<evidence type="ECO:0000313" key="2">
    <source>
        <dbReference type="Proteomes" id="UP000295215"/>
    </source>
</evidence>
<gene>
    <name evidence="1" type="ORF">C8P70_10930</name>
</gene>
<organism evidence="1 2">
    <name type="scientific">Myroides indicus</name>
    <dbReference type="NCBI Taxonomy" id="1323422"/>
    <lineage>
        <taxon>Bacteria</taxon>
        <taxon>Pseudomonadati</taxon>
        <taxon>Bacteroidota</taxon>
        <taxon>Flavobacteriia</taxon>
        <taxon>Flavobacteriales</taxon>
        <taxon>Flavobacteriaceae</taxon>
        <taxon>Myroides</taxon>
    </lineage>
</organism>
<dbReference type="EMBL" id="SOAG01000009">
    <property type="protein sequence ID" value="TDS60174.1"/>
    <property type="molecule type" value="Genomic_DNA"/>
</dbReference>
<dbReference type="OrthoDB" id="9759819at2"/>
<name>A0A4R7EY58_9FLAO</name>
<dbReference type="AlphaFoldDB" id="A0A4R7EY58"/>
<sequence length="117" mass="14036">MKHFTIADLFQDTRLFDMEQPFLFLSVNRNLPINPAIVQNIEQRTGLRYQNKISDGEVCFAHLNAELRNEYKQTFTKQDILDYIYHQLNSQKLTKETKDISDIFLSYPRNADEFWER</sequence>
<protein>
    <submittedName>
        <fullName evidence="1">Uncharacterized protein</fullName>
    </submittedName>
</protein>
<keyword evidence="2" id="KW-1185">Reference proteome</keyword>
<evidence type="ECO:0000313" key="1">
    <source>
        <dbReference type="EMBL" id="TDS60174.1"/>
    </source>
</evidence>
<proteinExistence type="predicted"/>
<accession>A0A4R7EY58</accession>
<reference evidence="1 2" key="1">
    <citation type="submission" date="2019-03" db="EMBL/GenBank/DDBJ databases">
        <title>Genomic Encyclopedia of Archaeal and Bacterial Type Strains, Phase II (KMG-II): from individual species to whole genera.</title>
        <authorList>
            <person name="Goeker M."/>
        </authorList>
    </citation>
    <scope>NUCLEOTIDE SEQUENCE [LARGE SCALE GENOMIC DNA]</scope>
    <source>
        <strain evidence="1 2">DSM 28213</strain>
    </source>
</reference>
<dbReference type="Proteomes" id="UP000295215">
    <property type="component" value="Unassembled WGS sequence"/>
</dbReference>